<proteinExistence type="predicted"/>
<keyword evidence="3" id="KW-1185">Reference proteome</keyword>
<name>A0A3S8Z668_9ACTO</name>
<dbReference type="InterPro" id="IPR006070">
    <property type="entry name" value="Sua5-like_dom"/>
</dbReference>
<evidence type="ECO:0000259" key="1">
    <source>
        <dbReference type="PROSITE" id="PS51163"/>
    </source>
</evidence>
<dbReference type="EMBL" id="CP034438">
    <property type="protein sequence ID" value="AZN28992.1"/>
    <property type="molecule type" value="Genomic_DNA"/>
</dbReference>
<dbReference type="GO" id="GO:0003725">
    <property type="term" value="F:double-stranded RNA binding"/>
    <property type="evidence" value="ECO:0007669"/>
    <property type="project" value="InterPro"/>
</dbReference>
<dbReference type="InterPro" id="IPR052532">
    <property type="entry name" value="SUA5_domain"/>
</dbReference>
<dbReference type="KEGG" id="fsl:EJO69_00755"/>
<reference evidence="2 3" key="1">
    <citation type="submission" date="2018-12" db="EMBL/GenBank/DDBJ databases">
        <title>Complete genome sequence of Flaviflexus salsibiostraticola KCTC 33148.</title>
        <authorList>
            <person name="Bae J.-W."/>
        </authorList>
    </citation>
    <scope>NUCLEOTIDE SEQUENCE [LARGE SCALE GENOMIC DNA]</scope>
    <source>
        <strain evidence="2 3">KCTC 33148</strain>
    </source>
</reference>
<evidence type="ECO:0000313" key="2">
    <source>
        <dbReference type="EMBL" id="AZN28992.1"/>
    </source>
</evidence>
<dbReference type="PROSITE" id="PS51163">
    <property type="entry name" value="YRDC"/>
    <property type="match status" value="1"/>
</dbReference>
<accession>A0A3S8Z668</accession>
<protein>
    <submittedName>
        <fullName evidence="2">Threonylcarbamoyl-AMP synthase</fullName>
    </submittedName>
</protein>
<dbReference type="AlphaFoldDB" id="A0A3S8Z668"/>
<dbReference type="RefSeq" id="WP_126037902.1">
    <property type="nucleotide sequence ID" value="NZ_CP034438.1"/>
</dbReference>
<dbReference type="Gene3D" id="3.90.870.10">
    <property type="entry name" value="DHBP synthase"/>
    <property type="match status" value="1"/>
</dbReference>
<organism evidence="2 3">
    <name type="scientific">Flaviflexus salsibiostraticola</name>
    <dbReference type="NCBI Taxonomy" id="1282737"/>
    <lineage>
        <taxon>Bacteria</taxon>
        <taxon>Bacillati</taxon>
        <taxon>Actinomycetota</taxon>
        <taxon>Actinomycetes</taxon>
        <taxon>Actinomycetales</taxon>
        <taxon>Actinomycetaceae</taxon>
        <taxon>Flaviflexus</taxon>
    </lineage>
</organism>
<dbReference type="InterPro" id="IPR017945">
    <property type="entry name" value="DHBP_synth_RibB-like_a/b_dom"/>
</dbReference>
<dbReference type="OrthoDB" id="9781656at2"/>
<dbReference type="PANTHER" id="PTHR42828">
    <property type="entry name" value="DHBP SYNTHASE RIBB-LIKE ALPHA/BETA DOMAIN-CONTAINING PROTEIN"/>
    <property type="match status" value="1"/>
</dbReference>
<evidence type="ECO:0000313" key="3">
    <source>
        <dbReference type="Proteomes" id="UP000270021"/>
    </source>
</evidence>
<feature type="domain" description="YrdC-like" evidence="1">
    <location>
        <begin position="14"/>
        <end position="200"/>
    </location>
</feature>
<dbReference type="PANTHER" id="PTHR42828:SF3">
    <property type="entry name" value="THREONYLCARBAMOYL-AMP SYNTHASE"/>
    <property type="match status" value="1"/>
</dbReference>
<gene>
    <name evidence="2" type="ORF">EJO69_00755</name>
</gene>
<dbReference type="Proteomes" id="UP000270021">
    <property type="component" value="Chromosome"/>
</dbReference>
<sequence>MARYVEIHPENPQSRLISMVADRLRSGEVIAFPTDSGYAIGCRLGNKEGLDRIRAIRRVSAKHHFTMLCSDFAQLGQFVIVGNAQFRLIKQLTPGPYTFILKGTKEVPRMTLHPKKNTVGVRIPDHAITQALLAELGEPLLSSTLILPDEEEPMTDGWDVNETLGHALDIVIEGPVGTEGATTVVDMSDGFAEVARVGAGSTEMFE</sequence>
<dbReference type="SUPFAM" id="SSF55821">
    <property type="entry name" value="YrdC/RibB"/>
    <property type="match status" value="1"/>
</dbReference>
<dbReference type="NCBIfam" id="TIGR00057">
    <property type="entry name" value="L-threonylcarbamoyladenylate synthase"/>
    <property type="match status" value="1"/>
</dbReference>
<dbReference type="Pfam" id="PF01300">
    <property type="entry name" value="Sua5_yciO_yrdC"/>
    <property type="match status" value="1"/>
</dbReference>